<dbReference type="RefSeq" id="WP_303491068.1">
    <property type="nucleotide sequence ID" value="NZ_JAUOPB010000002.1"/>
</dbReference>
<feature type="domain" description="DUF3592" evidence="2">
    <location>
        <begin position="33"/>
        <end position="116"/>
    </location>
</feature>
<gene>
    <name evidence="3" type="ORF">Q4521_03685</name>
</gene>
<feature type="transmembrane region" description="Helical" evidence="1">
    <location>
        <begin position="126"/>
        <end position="147"/>
    </location>
</feature>
<name>A0AAW7X2Q6_9GAMM</name>
<proteinExistence type="predicted"/>
<keyword evidence="1" id="KW-0812">Transmembrane</keyword>
<feature type="transmembrane region" description="Helical" evidence="1">
    <location>
        <begin position="6"/>
        <end position="23"/>
    </location>
</feature>
<evidence type="ECO:0000256" key="1">
    <source>
        <dbReference type="SAM" id="Phobius"/>
    </source>
</evidence>
<organism evidence="3 4">
    <name type="scientific">Saccharophagus degradans</name>
    <dbReference type="NCBI Taxonomy" id="86304"/>
    <lineage>
        <taxon>Bacteria</taxon>
        <taxon>Pseudomonadati</taxon>
        <taxon>Pseudomonadota</taxon>
        <taxon>Gammaproteobacteria</taxon>
        <taxon>Cellvibrionales</taxon>
        <taxon>Cellvibrionaceae</taxon>
        <taxon>Saccharophagus</taxon>
    </lineage>
</organism>
<keyword evidence="1" id="KW-0472">Membrane</keyword>
<dbReference type="Proteomes" id="UP001169760">
    <property type="component" value="Unassembled WGS sequence"/>
</dbReference>
<reference evidence="3" key="1">
    <citation type="submission" date="2023-07" db="EMBL/GenBank/DDBJ databases">
        <title>Genome content predicts the carbon catabolic preferences of heterotrophic bacteria.</title>
        <authorList>
            <person name="Gralka M."/>
        </authorList>
    </citation>
    <scope>NUCLEOTIDE SEQUENCE</scope>
    <source>
        <strain evidence="3">I3M17_2</strain>
    </source>
</reference>
<comment type="caution">
    <text evidence="3">The sequence shown here is derived from an EMBL/GenBank/DDBJ whole genome shotgun (WGS) entry which is preliminary data.</text>
</comment>
<dbReference type="InterPro" id="IPR021994">
    <property type="entry name" value="DUF3592"/>
</dbReference>
<evidence type="ECO:0000259" key="2">
    <source>
        <dbReference type="Pfam" id="PF12158"/>
    </source>
</evidence>
<accession>A0AAW7X2Q6</accession>
<evidence type="ECO:0000313" key="3">
    <source>
        <dbReference type="EMBL" id="MDO6421565.1"/>
    </source>
</evidence>
<evidence type="ECO:0000313" key="4">
    <source>
        <dbReference type="Proteomes" id="UP001169760"/>
    </source>
</evidence>
<dbReference type="AlphaFoldDB" id="A0AAW7X2Q6"/>
<dbReference type="Pfam" id="PF12158">
    <property type="entry name" value="DUF3592"/>
    <property type="match status" value="1"/>
</dbReference>
<protein>
    <submittedName>
        <fullName evidence="3">DUF3592 domain-containing protein</fullName>
    </submittedName>
</protein>
<dbReference type="EMBL" id="JAUOPB010000002">
    <property type="protein sequence ID" value="MDO6421565.1"/>
    <property type="molecule type" value="Genomic_DNA"/>
</dbReference>
<sequence length="148" mass="16656">MKSLMAIGALIGGVVQLVSYLIAKSRFKSMVAVDGVILQSKLDDCHDTKGKRSYQANVVYKYVFEGKEYTYNNPVLRSFQLAPNHEYEYEIVGKYKAGQNVKLRLNPNRPHQSYLEIAPLSKMSTVVLIIGTCVSISYLVLVGWANYQ</sequence>
<keyword evidence="1" id="KW-1133">Transmembrane helix</keyword>